<evidence type="ECO:0000313" key="5">
    <source>
        <dbReference type="Proteomes" id="UP000316270"/>
    </source>
</evidence>
<name>A0A517LMT3_9PEZI</name>
<dbReference type="OrthoDB" id="2396694at2759"/>
<feature type="transmembrane region" description="Helical" evidence="2">
    <location>
        <begin position="315"/>
        <end position="339"/>
    </location>
</feature>
<dbReference type="EMBL" id="CP042200">
    <property type="protein sequence ID" value="QDS76953.1"/>
    <property type="molecule type" value="Genomic_DNA"/>
</dbReference>
<feature type="transmembrane region" description="Helical" evidence="2">
    <location>
        <begin position="236"/>
        <end position="266"/>
    </location>
</feature>
<keyword evidence="5" id="KW-1185">Reference proteome</keyword>
<evidence type="ECO:0000313" key="4">
    <source>
        <dbReference type="EMBL" id="QDS76953.1"/>
    </source>
</evidence>
<organism evidence="4 5">
    <name type="scientific">Venturia effusa</name>
    <dbReference type="NCBI Taxonomy" id="50376"/>
    <lineage>
        <taxon>Eukaryota</taxon>
        <taxon>Fungi</taxon>
        <taxon>Dikarya</taxon>
        <taxon>Ascomycota</taxon>
        <taxon>Pezizomycotina</taxon>
        <taxon>Dothideomycetes</taxon>
        <taxon>Pleosporomycetidae</taxon>
        <taxon>Venturiales</taxon>
        <taxon>Venturiaceae</taxon>
        <taxon>Venturia</taxon>
    </lineage>
</organism>
<feature type="transmembrane region" description="Helical" evidence="2">
    <location>
        <begin position="102"/>
        <end position="125"/>
    </location>
</feature>
<keyword evidence="2" id="KW-0472">Membrane</keyword>
<keyword evidence="2" id="KW-1133">Transmembrane helix</keyword>
<evidence type="ECO:0000256" key="3">
    <source>
        <dbReference type="SAM" id="SignalP"/>
    </source>
</evidence>
<sequence>MLACAIPRFVLGRQILLSTLLFLSSVPVSAAQQSNFTDAHPSNFTGNSTIVDFRLSQIREDIHCYALPYGAIGFASHILTYYCLVINCLGKKPLIPWETQEHAWLNIALGSLQMVGTVVASALSISHCGGHINLQLFGIWMMLTSIATSLALMVGHGKCMIRPNQAYAPINQQTSRKTSKAGPSFQLKALGSSQHSPQRGRQHANARNSSSECLVRPPSLLTKSVAKSSSASDRRILWSLIAMILLGGCAVGAVGAVRIAIVAFPAIRTLRFITFGSLLIPVVYIVLASLSCLFSGPCKGSDPCSRNPVQGALKICFWFLVAMLLYMDWLLSAVTGNWWGFPHDLPRGDKILYWTYFGLKRIALLSS</sequence>
<keyword evidence="3" id="KW-0732">Signal</keyword>
<evidence type="ECO:0000256" key="1">
    <source>
        <dbReference type="SAM" id="MobiDB-lite"/>
    </source>
</evidence>
<feature type="chain" id="PRO_5021934909" description="MARVEL domain-containing protein" evidence="3">
    <location>
        <begin position="32"/>
        <end position="367"/>
    </location>
</feature>
<feature type="signal peptide" evidence="3">
    <location>
        <begin position="1"/>
        <end position="31"/>
    </location>
</feature>
<feature type="transmembrane region" description="Helical" evidence="2">
    <location>
        <begin position="69"/>
        <end position="90"/>
    </location>
</feature>
<keyword evidence="2" id="KW-0812">Transmembrane</keyword>
<gene>
    <name evidence="4" type="ORF">FKW77_005204</name>
</gene>
<dbReference type="Proteomes" id="UP000316270">
    <property type="component" value="Chromosome 16"/>
</dbReference>
<feature type="region of interest" description="Disordered" evidence="1">
    <location>
        <begin position="190"/>
        <end position="213"/>
    </location>
</feature>
<accession>A0A517LMT3</accession>
<feature type="transmembrane region" description="Helical" evidence="2">
    <location>
        <begin position="137"/>
        <end position="155"/>
    </location>
</feature>
<dbReference type="AlphaFoldDB" id="A0A517LMT3"/>
<feature type="transmembrane region" description="Helical" evidence="2">
    <location>
        <begin position="272"/>
        <end position="294"/>
    </location>
</feature>
<reference evidence="4 5" key="1">
    <citation type="submission" date="2019-07" db="EMBL/GenBank/DDBJ databases">
        <title>Finished genome of Venturia effusa.</title>
        <authorList>
            <person name="Young C.A."/>
            <person name="Cox M.P."/>
            <person name="Ganley A.R.D."/>
            <person name="David W.J."/>
        </authorList>
    </citation>
    <scope>NUCLEOTIDE SEQUENCE [LARGE SCALE GENOMIC DNA]</scope>
    <source>
        <strain evidence="5">albino</strain>
    </source>
</reference>
<evidence type="ECO:0000256" key="2">
    <source>
        <dbReference type="SAM" id="Phobius"/>
    </source>
</evidence>
<protein>
    <recommendedName>
        <fullName evidence="6">MARVEL domain-containing protein</fullName>
    </recommendedName>
</protein>
<proteinExistence type="predicted"/>
<evidence type="ECO:0008006" key="6">
    <source>
        <dbReference type="Google" id="ProtNLM"/>
    </source>
</evidence>